<dbReference type="CDD" id="cd12137">
    <property type="entry name" value="GbX"/>
    <property type="match status" value="1"/>
</dbReference>
<evidence type="ECO:0000313" key="9">
    <source>
        <dbReference type="EMBL" id="KAK3094124.1"/>
    </source>
</evidence>
<dbReference type="AlphaFoldDB" id="A0AA88Y795"/>
<accession>A0AA88Y795</accession>
<proteinExistence type="inferred from homology"/>
<comment type="caution">
    <text evidence="9">The sequence shown here is derived from an EMBL/GenBank/DDBJ whole genome shotgun (WGS) entry which is preliminary data.</text>
</comment>
<dbReference type="PANTHER" id="PTHR46458:SF1">
    <property type="entry name" value="GEO09476P1"/>
    <property type="match status" value="1"/>
</dbReference>
<evidence type="ECO:0000313" key="10">
    <source>
        <dbReference type="Proteomes" id="UP001186944"/>
    </source>
</evidence>
<evidence type="ECO:0000256" key="1">
    <source>
        <dbReference type="ARBA" id="ARBA00022448"/>
    </source>
</evidence>
<evidence type="ECO:0000256" key="7">
    <source>
        <dbReference type="SAM" id="MobiDB-lite"/>
    </source>
</evidence>
<dbReference type="PRINTS" id="PR00188">
    <property type="entry name" value="PLANTGLOBIN"/>
</dbReference>
<gene>
    <name evidence="9" type="ORF">FSP39_024407</name>
</gene>
<dbReference type="InterPro" id="IPR012292">
    <property type="entry name" value="Globin/Proto"/>
</dbReference>
<keyword evidence="5" id="KW-0408">Iron</keyword>
<dbReference type="PANTHER" id="PTHR46458">
    <property type="entry name" value="BLR2807 PROTEIN"/>
    <property type="match status" value="1"/>
</dbReference>
<evidence type="ECO:0000256" key="6">
    <source>
        <dbReference type="RuleBase" id="RU000356"/>
    </source>
</evidence>
<protein>
    <recommendedName>
        <fullName evidence="8">Globin domain-containing protein</fullName>
    </recommendedName>
</protein>
<dbReference type="Gene3D" id="1.10.490.10">
    <property type="entry name" value="Globins"/>
    <property type="match status" value="1"/>
</dbReference>
<dbReference type="InterPro" id="IPR000971">
    <property type="entry name" value="Globin"/>
</dbReference>
<dbReference type="InterPro" id="IPR009050">
    <property type="entry name" value="Globin-like_sf"/>
</dbReference>
<evidence type="ECO:0000256" key="4">
    <source>
        <dbReference type="ARBA" id="ARBA00022723"/>
    </source>
</evidence>
<comment type="similarity">
    <text evidence="6">Belongs to the globin family.</text>
</comment>
<dbReference type="EMBL" id="VSWD01000009">
    <property type="protein sequence ID" value="KAK3094124.1"/>
    <property type="molecule type" value="Genomic_DNA"/>
</dbReference>
<feature type="compositionally biased region" description="Polar residues" evidence="7">
    <location>
        <begin position="28"/>
        <end position="41"/>
    </location>
</feature>
<dbReference type="Proteomes" id="UP001186944">
    <property type="component" value="Unassembled WGS sequence"/>
</dbReference>
<feature type="domain" description="Globin" evidence="8">
    <location>
        <begin position="52"/>
        <end position="200"/>
    </location>
</feature>
<evidence type="ECO:0000256" key="2">
    <source>
        <dbReference type="ARBA" id="ARBA00022617"/>
    </source>
</evidence>
<dbReference type="Pfam" id="PF00042">
    <property type="entry name" value="Globin"/>
    <property type="match status" value="1"/>
</dbReference>
<keyword evidence="3 6" id="KW-0561">Oxygen transport</keyword>
<name>A0AA88Y795_PINIB</name>
<dbReference type="GO" id="GO:0019825">
    <property type="term" value="F:oxygen binding"/>
    <property type="evidence" value="ECO:0007669"/>
    <property type="project" value="InterPro"/>
</dbReference>
<keyword evidence="2 6" id="KW-0349">Heme</keyword>
<dbReference type="PROSITE" id="PS01033">
    <property type="entry name" value="GLOBIN"/>
    <property type="match status" value="1"/>
</dbReference>
<evidence type="ECO:0000256" key="5">
    <source>
        <dbReference type="ARBA" id="ARBA00023004"/>
    </source>
</evidence>
<reference evidence="9" key="1">
    <citation type="submission" date="2019-08" db="EMBL/GenBank/DDBJ databases">
        <title>The improved chromosome-level genome for the pearl oyster Pinctada fucata martensii using PacBio sequencing and Hi-C.</title>
        <authorList>
            <person name="Zheng Z."/>
        </authorList>
    </citation>
    <scope>NUCLEOTIDE SEQUENCE</scope>
    <source>
        <strain evidence="9">ZZ-2019</strain>
        <tissue evidence="9">Adductor muscle</tissue>
    </source>
</reference>
<sequence length="201" mass="23058">MGCINAKRRKEALRKGLDVTPTKRKTYLKNTNESSNGSPLQNARPPAEPLPTITDKQKELIIQSWGKVQQDISKVGVVMFMRLFETHPDVQDVFMPYKGLSQEDLRHSTTLRDHALRVMGTVEKCLARINEPKKLQELLHDLGARHVMYSAKVDYMDLIGPQFIWAIQPAVGYELWTEETEEAWSDLFKFIAHVMKAAMTF</sequence>
<keyword evidence="1 6" id="KW-0813">Transport</keyword>
<dbReference type="GO" id="GO:0020037">
    <property type="term" value="F:heme binding"/>
    <property type="evidence" value="ECO:0007669"/>
    <property type="project" value="InterPro"/>
</dbReference>
<dbReference type="GO" id="GO:0005344">
    <property type="term" value="F:oxygen carrier activity"/>
    <property type="evidence" value="ECO:0007669"/>
    <property type="project" value="UniProtKB-KW"/>
</dbReference>
<feature type="region of interest" description="Disordered" evidence="7">
    <location>
        <begin position="16"/>
        <end position="51"/>
    </location>
</feature>
<dbReference type="InterPro" id="IPR050532">
    <property type="entry name" value="Globin-like_OT"/>
</dbReference>
<keyword evidence="4" id="KW-0479">Metal-binding</keyword>
<dbReference type="SUPFAM" id="SSF46458">
    <property type="entry name" value="Globin-like"/>
    <property type="match status" value="1"/>
</dbReference>
<dbReference type="GO" id="GO:0046872">
    <property type="term" value="F:metal ion binding"/>
    <property type="evidence" value="ECO:0007669"/>
    <property type="project" value="UniProtKB-KW"/>
</dbReference>
<keyword evidence="10" id="KW-1185">Reference proteome</keyword>
<evidence type="ECO:0000259" key="8">
    <source>
        <dbReference type="PROSITE" id="PS01033"/>
    </source>
</evidence>
<organism evidence="9 10">
    <name type="scientific">Pinctada imbricata</name>
    <name type="common">Atlantic pearl-oyster</name>
    <name type="synonym">Pinctada martensii</name>
    <dbReference type="NCBI Taxonomy" id="66713"/>
    <lineage>
        <taxon>Eukaryota</taxon>
        <taxon>Metazoa</taxon>
        <taxon>Spiralia</taxon>
        <taxon>Lophotrochozoa</taxon>
        <taxon>Mollusca</taxon>
        <taxon>Bivalvia</taxon>
        <taxon>Autobranchia</taxon>
        <taxon>Pteriomorphia</taxon>
        <taxon>Pterioida</taxon>
        <taxon>Pterioidea</taxon>
        <taxon>Pteriidae</taxon>
        <taxon>Pinctada</taxon>
    </lineage>
</organism>
<evidence type="ECO:0000256" key="3">
    <source>
        <dbReference type="ARBA" id="ARBA00022621"/>
    </source>
</evidence>